<evidence type="ECO:0000256" key="1">
    <source>
        <dbReference type="ARBA" id="ARBA00004141"/>
    </source>
</evidence>
<evidence type="ECO:0000256" key="4">
    <source>
        <dbReference type="ARBA" id="ARBA00023136"/>
    </source>
</evidence>
<protein>
    <submittedName>
        <fullName evidence="7">Uncharacterized protein</fullName>
    </submittedName>
</protein>
<proteinExistence type="predicted"/>
<feature type="transmembrane region" description="Helical" evidence="6">
    <location>
        <begin position="31"/>
        <end position="51"/>
    </location>
</feature>
<reference evidence="7 8" key="1">
    <citation type="submission" date="2020-08" db="EMBL/GenBank/DDBJ databases">
        <title>Sequencing the genomes of 1000 actinobacteria strains.</title>
        <authorList>
            <person name="Klenk H.-P."/>
        </authorList>
    </citation>
    <scope>NUCLEOTIDE SEQUENCE [LARGE SCALE GENOMIC DNA]</scope>
    <source>
        <strain evidence="7 8">DSM 45486</strain>
    </source>
</reference>
<dbReference type="GO" id="GO:0016020">
    <property type="term" value="C:membrane"/>
    <property type="evidence" value="ECO:0007669"/>
    <property type="project" value="UniProtKB-SubCell"/>
</dbReference>
<evidence type="ECO:0000256" key="3">
    <source>
        <dbReference type="ARBA" id="ARBA00022989"/>
    </source>
</evidence>
<evidence type="ECO:0000256" key="2">
    <source>
        <dbReference type="ARBA" id="ARBA00022692"/>
    </source>
</evidence>
<organism evidence="7 8">
    <name type="scientific">Saccharothrix ecbatanensis</name>
    <dbReference type="NCBI Taxonomy" id="1105145"/>
    <lineage>
        <taxon>Bacteria</taxon>
        <taxon>Bacillati</taxon>
        <taxon>Actinomycetota</taxon>
        <taxon>Actinomycetes</taxon>
        <taxon>Pseudonocardiales</taxon>
        <taxon>Pseudonocardiaceae</taxon>
        <taxon>Saccharothrix</taxon>
    </lineage>
</organism>
<dbReference type="AlphaFoldDB" id="A0A7W9M0S9"/>
<evidence type="ECO:0000313" key="7">
    <source>
        <dbReference type="EMBL" id="MBB5803245.1"/>
    </source>
</evidence>
<keyword evidence="2 6" id="KW-0812">Transmembrane</keyword>
<dbReference type="Proteomes" id="UP000552097">
    <property type="component" value="Unassembled WGS sequence"/>
</dbReference>
<comment type="caution">
    <text evidence="7">The sequence shown here is derived from an EMBL/GenBank/DDBJ whole genome shotgun (WGS) entry which is preliminary data.</text>
</comment>
<keyword evidence="8" id="KW-1185">Reference proteome</keyword>
<name>A0A7W9M0S9_9PSEU</name>
<keyword evidence="4 6" id="KW-0472">Membrane</keyword>
<accession>A0A7W9M0S9</accession>
<evidence type="ECO:0000256" key="6">
    <source>
        <dbReference type="SAM" id="Phobius"/>
    </source>
</evidence>
<dbReference type="InterPro" id="IPR023271">
    <property type="entry name" value="Aquaporin-like"/>
</dbReference>
<keyword evidence="3 6" id="KW-1133">Transmembrane helix</keyword>
<sequence length="77" mass="8035">MSGGSGSPSPVRHRRGLGDFSLGDYLIWNEILTVIGNLVGGLLFVGLTMYATHARPGLSRRNGVSPDVEVPGKATVG</sequence>
<evidence type="ECO:0000313" key="8">
    <source>
        <dbReference type="Proteomes" id="UP000552097"/>
    </source>
</evidence>
<feature type="region of interest" description="Disordered" evidence="5">
    <location>
        <begin position="57"/>
        <end position="77"/>
    </location>
</feature>
<dbReference type="RefSeq" id="WP_246477802.1">
    <property type="nucleotide sequence ID" value="NZ_JACHMO010000001.1"/>
</dbReference>
<evidence type="ECO:0000256" key="5">
    <source>
        <dbReference type="SAM" id="MobiDB-lite"/>
    </source>
</evidence>
<dbReference type="Gene3D" id="1.20.1080.10">
    <property type="entry name" value="Glycerol uptake facilitator protein"/>
    <property type="match status" value="1"/>
</dbReference>
<gene>
    <name evidence="7" type="ORF">F4560_003013</name>
</gene>
<comment type="subcellular location">
    <subcellularLocation>
        <location evidence="1">Membrane</location>
        <topology evidence="1">Multi-pass membrane protein</topology>
    </subcellularLocation>
</comment>
<dbReference type="EMBL" id="JACHMO010000001">
    <property type="protein sequence ID" value="MBB5803245.1"/>
    <property type="molecule type" value="Genomic_DNA"/>
</dbReference>